<keyword evidence="8" id="KW-0325">Glycoprotein</keyword>
<feature type="transmembrane region" description="Helical" evidence="11">
    <location>
        <begin position="508"/>
        <end position="535"/>
    </location>
</feature>
<evidence type="ECO:0000256" key="5">
    <source>
        <dbReference type="ARBA" id="ARBA00023065"/>
    </source>
</evidence>
<evidence type="ECO:0000256" key="4">
    <source>
        <dbReference type="ARBA" id="ARBA00022989"/>
    </source>
</evidence>
<evidence type="ECO:0000259" key="12">
    <source>
        <dbReference type="SMART" id="SM00079"/>
    </source>
</evidence>
<dbReference type="Proteomes" id="UP000272942">
    <property type="component" value="Unassembled WGS sequence"/>
</dbReference>
<keyword evidence="6 11" id="KW-0472">Membrane</keyword>
<dbReference type="EMBL" id="UZAN01041583">
    <property type="protein sequence ID" value="VDP73487.1"/>
    <property type="molecule type" value="Genomic_DNA"/>
</dbReference>
<dbReference type="GO" id="GO:0015276">
    <property type="term" value="F:ligand-gated monoatomic ion channel activity"/>
    <property type="evidence" value="ECO:0007669"/>
    <property type="project" value="InterPro"/>
</dbReference>
<evidence type="ECO:0000256" key="1">
    <source>
        <dbReference type="ARBA" id="ARBA00004141"/>
    </source>
</evidence>
<name>A0A183ACP0_9TREM</name>
<evidence type="ECO:0000256" key="3">
    <source>
        <dbReference type="ARBA" id="ARBA00022692"/>
    </source>
</evidence>
<proteinExistence type="predicted"/>
<feature type="domain" description="Ionotropic glutamate receptor L-glutamate and glycine-binding" evidence="13">
    <location>
        <begin position="404"/>
        <end position="460"/>
    </location>
</feature>
<dbReference type="PANTHER" id="PTHR18966">
    <property type="entry name" value="IONOTROPIC GLUTAMATE RECEPTOR"/>
    <property type="match status" value="1"/>
</dbReference>
<keyword evidence="2" id="KW-0813">Transport</keyword>
<dbReference type="SUPFAM" id="SSF53850">
    <property type="entry name" value="Periplasmic binding protein-like II"/>
    <property type="match status" value="1"/>
</dbReference>
<comment type="subcellular location">
    <subcellularLocation>
        <location evidence="1">Membrane</location>
        <topology evidence="1">Multi-pass membrane protein</topology>
    </subcellularLocation>
</comment>
<dbReference type="Pfam" id="PF10613">
    <property type="entry name" value="Lig_chan-Glu_bd"/>
    <property type="match status" value="1"/>
</dbReference>
<dbReference type="GO" id="GO:0016020">
    <property type="term" value="C:membrane"/>
    <property type="evidence" value="ECO:0007669"/>
    <property type="project" value="UniProtKB-SubCell"/>
</dbReference>
<dbReference type="AlphaFoldDB" id="A0A183ACP0"/>
<dbReference type="InterPro" id="IPR015683">
    <property type="entry name" value="Ionotropic_Glu_rcpt"/>
</dbReference>
<evidence type="ECO:0000256" key="2">
    <source>
        <dbReference type="ARBA" id="ARBA00022448"/>
    </source>
</evidence>
<keyword evidence="4 11" id="KW-1133">Transmembrane helix</keyword>
<evidence type="ECO:0000313" key="15">
    <source>
        <dbReference type="Proteomes" id="UP000272942"/>
    </source>
</evidence>
<keyword evidence="7" id="KW-0675">Receptor</keyword>
<evidence type="ECO:0000256" key="7">
    <source>
        <dbReference type="ARBA" id="ARBA00023170"/>
    </source>
</evidence>
<evidence type="ECO:0000256" key="9">
    <source>
        <dbReference type="ARBA" id="ARBA00023286"/>
    </source>
</evidence>
<accession>A0A183ACP0</accession>
<evidence type="ECO:0000256" key="6">
    <source>
        <dbReference type="ARBA" id="ARBA00023136"/>
    </source>
</evidence>
<keyword evidence="15" id="KW-1185">Reference proteome</keyword>
<dbReference type="OrthoDB" id="5984008at2759"/>
<dbReference type="InterPro" id="IPR019594">
    <property type="entry name" value="Glu/Gly-bd"/>
</dbReference>
<evidence type="ECO:0000256" key="11">
    <source>
        <dbReference type="SAM" id="Phobius"/>
    </source>
</evidence>
<gene>
    <name evidence="14" type="ORF">ECPE_LOCUS4725</name>
</gene>
<evidence type="ECO:0000313" key="14">
    <source>
        <dbReference type="EMBL" id="VDP73487.1"/>
    </source>
</evidence>
<keyword evidence="10" id="KW-0407">Ion channel</keyword>
<sequence length="583" mass="65449">MEVLLPRKTVNRIDLEVQFESLMGQTKDLIPNSDEDLLVTSCSFVTALDGTWVRQVADLAKRKLEEEQGHSVTFTHLMLDLNQSRTYANFTQRMCRQIATGAIAYPDVLIDLTNSTASLLMLRRLSVQLDTGFISAHGTDFIEQTRTQSSTDANWTISGNPILSMGFPSHAPITAAKFFANKMHPLATCGAISFASEDIAYSRPHRNSEESTYIEHQSFSLSQNTTMEEYKNLCHGLFYDYHTHFWMFAISRSTMNRLVDAVESVFKGQPLNGSFVVYDTNINLTQCRPLCRVVVNDTDACETLKPSTFIYCVKLDLAEANQTTVNQIRQYLGKEWSSQTIRQIDALFDYETVFTAGLAMQNLTQTNQWPASPAVNLLCEADRGEEASALRYNLFRQKVTQDPPFVFKTATGWDGFCVEVVNILAQRLNLTVKFIEQPDGKYGSRFASGHWDGIIGSLVTKHAEVGIGPIIQTTEANEVVDFTQPYLPTSGISIVMRRTRENMVTPLFYVHVFTGYVWLVCGALILILGTSAWAFELISPYREPAPPGHQGFIDRLRLGRLFDLVSFATSSWASQGKHLNASY</sequence>
<organism evidence="16">
    <name type="scientific">Echinostoma caproni</name>
    <dbReference type="NCBI Taxonomy" id="27848"/>
    <lineage>
        <taxon>Eukaryota</taxon>
        <taxon>Metazoa</taxon>
        <taxon>Spiralia</taxon>
        <taxon>Lophotrochozoa</taxon>
        <taxon>Platyhelminthes</taxon>
        <taxon>Trematoda</taxon>
        <taxon>Digenea</taxon>
        <taxon>Plagiorchiida</taxon>
        <taxon>Echinostomata</taxon>
        <taxon>Echinostomatoidea</taxon>
        <taxon>Echinostomatidae</taxon>
        <taxon>Echinostoma</taxon>
    </lineage>
</organism>
<evidence type="ECO:0000256" key="10">
    <source>
        <dbReference type="ARBA" id="ARBA00023303"/>
    </source>
</evidence>
<keyword evidence="9" id="KW-1071">Ligand-gated ion channel</keyword>
<dbReference type="SMART" id="SM00079">
    <property type="entry name" value="PBPe"/>
    <property type="match status" value="1"/>
</dbReference>
<reference evidence="16" key="1">
    <citation type="submission" date="2016-06" db="UniProtKB">
        <authorList>
            <consortium name="WormBaseParasite"/>
        </authorList>
    </citation>
    <scope>IDENTIFICATION</scope>
</reference>
<keyword evidence="5" id="KW-0406">Ion transport</keyword>
<reference evidence="14 15" key="2">
    <citation type="submission" date="2018-11" db="EMBL/GenBank/DDBJ databases">
        <authorList>
            <consortium name="Pathogen Informatics"/>
        </authorList>
    </citation>
    <scope>NUCLEOTIDE SEQUENCE [LARGE SCALE GENOMIC DNA]</scope>
    <source>
        <strain evidence="14 15">Egypt</strain>
    </source>
</reference>
<feature type="domain" description="Ionotropic glutamate receptor C-terminal" evidence="12">
    <location>
        <begin position="396"/>
        <end position="578"/>
    </location>
</feature>
<evidence type="ECO:0000256" key="8">
    <source>
        <dbReference type="ARBA" id="ARBA00023180"/>
    </source>
</evidence>
<protein>
    <submittedName>
        <fullName evidence="16">Lig_chan-Glu_bd domain-containing protein</fullName>
    </submittedName>
</protein>
<dbReference type="Gene3D" id="3.40.190.10">
    <property type="entry name" value="Periplasmic binding protein-like II"/>
    <property type="match status" value="1"/>
</dbReference>
<keyword evidence="3 11" id="KW-0812">Transmembrane</keyword>
<evidence type="ECO:0000259" key="13">
    <source>
        <dbReference type="SMART" id="SM00918"/>
    </source>
</evidence>
<dbReference type="InterPro" id="IPR001320">
    <property type="entry name" value="Iontro_rcpt_C"/>
</dbReference>
<dbReference type="SMART" id="SM00918">
    <property type="entry name" value="Lig_chan-Glu_bd"/>
    <property type="match status" value="1"/>
</dbReference>
<dbReference type="WBParaSite" id="ECPE_0000473701-mRNA-1">
    <property type="protein sequence ID" value="ECPE_0000473701-mRNA-1"/>
    <property type="gene ID" value="ECPE_0000473701"/>
</dbReference>
<evidence type="ECO:0000313" key="16">
    <source>
        <dbReference type="WBParaSite" id="ECPE_0000473701-mRNA-1"/>
    </source>
</evidence>